<reference evidence="10" key="1">
    <citation type="submission" date="2022-01" db="EMBL/GenBank/DDBJ databases">
        <title>Genome Sequence Resource for Two Populations of Ditylenchus destructor, the Migratory Endoparasitic Phytonematode.</title>
        <authorList>
            <person name="Zhang H."/>
            <person name="Lin R."/>
            <person name="Xie B."/>
        </authorList>
    </citation>
    <scope>NUCLEOTIDE SEQUENCE</scope>
    <source>
        <strain evidence="10">BazhouSP</strain>
    </source>
</reference>
<keyword evidence="3 6" id="KW-0547">Nucleotide-binding</keyword>
<comment type="similarity">
    <text evidence="7">Belongs to the protein kinase superfamily.</text>
</comment>
<name>A0AAD4MJU4_9BILA</name>
<protein>
    <submittedName>
        <fullName evidence="10">Protein kinase domain-containing protein</fullName>
    </submittedName>
</protein>
<dbReference type="InterPro" id="IPR017441">
    <property type="entry name" value="Protein_kinase_ATP_BS"/>
</dbReference>
<dbReference type="EMBL" id="JAKKPZ010000282">
    <property type="protein sequence ID" value="KAI1697180.1"/>
    <property type="molecule type" value="Genomic_DNA"/>
</dbReference>
<dbReference type="PROSITE" id="PS00107">
    <property type="entry name" value="PROTEIN_KINASE_ATP"/>
    <property type="match status" value="1"/>
</dbReference>
<evidence type="ECO:0000256" key="4">
    <source>
        <dbReference type="ARBA" id="ARBA00022777"/>
    </source>
</evidence>
<dbReference type="GO" id="GO:0005524">
    <property type="term" value="F:ATP binding"/>
    <property type="evidence" value="ECO:0007669"/>
    <property type="project" value="UniProtKB-UniRule"/>
</dbReference>
<evidence type="ECO:0000313" key="11">
    <source>
        <dbReference type="Proteomes" id="UP001201812"/>
    </source>
</evidence>
<keyword evidence="4 10" id="KW-0418">Kinase</keyword>
<dbReference type="Gene3D" id="3.30.200.20">
    <property type="entry name" value="Phosphorylase Kinase, domain 1"/>
    <property type="match status" value="1"/>
</dbReference>
<dbReference type="Gene3D" id="1.10.510.10">
    <property type="entry name" value="Transferase(Phosphotransferase) domain 1"/>
    <property type="match status" value="1"/>
</dbReference>
<dbReference type="InterPro" id="IPR008271">
    <property type="entry name" value="Ser/Thr_kinase_AS"/>
</dbReference>
<evidence type="ECO:0000313" key="10">
    <source>
        <dbReference type="EMBL" id="KAI1697180.1"/>
    </source>
</evidence>
<dbReference type="SUPFAM" id="SSF56112">
    <property type="entry name" value="Protein kinase-like (PK-like)"/>
    <property type="match status" value="1"/>
</dbReference>
<accession>A0AAD4MJU4</accession>
<keyword evidence="5 6" id="KW-0067">ATP-binding</keyword>
<evidence type="ECO:0000256" key="1">
    <source>
        <dbReference type="ARBA" id="ARBA00022527"/>
    </source>
</evidence>
<dbReference type="InterPro" id="IPR000719">
    <property type="entry name" value="Prot_kinase_dom"/>
</dbReference>
<evidence type="ECO:0000256" key="2">
    <source>
        <dbReference type="ARBA" id="ARBA00022679"/>
    </source>
</evidence>
<dbReference type="Proteomes" id="UP001201812">
    <property type="component" value="Unassembled WGS sequence"/>
</dbReference>
<dbReference type="GO" id="GO:0005952">
    <property type="term" value="C:cAMP-dependent protein kinase complex"/>
    <property type="evidence" value="ECO:0007669"/>
    <property type="project" value="TreeGrafter"/>
</dbReference>
<keyword evidence="2" id="KW-0808">Transferase</keyword>
<evidence type="ECO:0000256" key="3">
    <source>
        <dbReference type="ARBA" id="ARBA00022741"/>
    </source>
</evidence>
<keyword evidence="11" id="KW-1185">Reference proteome</keyword>
<dbReference type="Pfam" id="PF00069">
    <property type="entry name" value="Pkinase"/>
    <property type="match status" value="1"/>
</dbReference>
<evidence type="ECO:0000256" key="5">
    <source>
        <dbReference type="ARBA" id="ARBA00022840"/>
    </source>
</evidence>
<dbReference type="PROSITE" id="PS51285">
    <property type="entry name" value="AGC_KINASE_CTER"/>
    <property type="match status" value="1"/>
</dbReference>
<dbReference type="InterPro" id="IPR000961">
    <property type="entry name" value="AGC-kinase_C"/>
</dbReference>
<dbReference type="InterPro" id="IPR011009">
    <property type="entry name" value="Kinase-like_dom_sf"/>
</dbReference>
<evidence type="ECO:0000259" key="8">
    <source>
        <dbReference type="PROSITE" id="PS50011"/>
    </source>
</evidence>
<dbReference type="PANTHER" id="PTHR24353:SF37">
    <property type="entry name" value="CAMP-DEPENDENT PROTEIN KINASE CATALYTIC SUBUNIT PRKX"/>
    <property type="match status" value="1"/>
</dbReference>
<evidence type="ECO:0000256" key="7">
    <source>
        <dbReference type="RuleBase" id="RU000304"/>
    </source>
</evidence>
<organism evidence="10 11">
    <name type="scientific">Ditylenchus destructor</name>
    <dbReference type="NCBI Taxonomy" id="166010"/>
    <lineage>
        <taxon>Eukaryota</taxon>
        <taxon>Metazoa</taxon>
        <taxon>Ecdysozoa</taxon>
        <taxon>Nematoda</taxon>
        <taxon>Chromadorea</taxon>
        <taxon>Rhabditida</taxon>
        <taxon>Tylenchina</taxon>
        <taxon>Tylenchomorpha</taxon>
        <taxon>Sphaerularioidea</taxon>
        <taxon>Anguinidae</taxon>
        <taxon>Anguininae</taxon>
        <taxon>Ditylenchus</taxon>
    </lineage>
</organism>
<keyword evidence="1 7" id="KW-0723">Serine/threonine-protein kinase</keyword>
<dbReference type="SMART" id="SM00220">
    <property type="entry name" value="S_TKc"/>
    <property type="match status" value="1"/>
</dbReference>
<feature type="binding site" evidence="6">
    <location>
        <position position="59"/>
    </location>
    <ligand>
        <name>ATP</name>
        <dbReference type="ChEBI" id="CHEBI:30616"/>
    </ligand>
</feature>
<sequence length="355" mass="40930">MIKSRLHPSEFVFNVGSSESPEHTWDEEDFKDKEKIGEGTYGEVWRVVWEESNDTLALKEMKKEKMMKTGSKEIDSKKKKRAENELYALEKMKANPLFTRLYGWFESTESLYILMEYAPYDLYNLSESIADSKAFNKERKQHCVGCVMTFEQMHAFGLAYCDLKDENILIDAEGRIKISDFGFVWKVKEDGKATVPVGTLEFFAPELVKKTQDRTAPGFDEKVDMWALGALAFSLRTGRTPFGTEKNKAALFRNIVNNGNAFTVKYTGFSGPLTDLIKNCLLVNDPEKRYSAADLKDPEKVPFFKDVDWASIAANNYEPAFVPKKNEERNRMQYCYKYQGEEKCIDKFIEKISKK</sequence>
<dbReference type="PANTHER" id="PTHR24353">
    <property type="entry name" value="CYCLIC NUCLEOTIDE-DEPENDENT PROTEIN KINASE"/>
    <property type="match status" value="1"/>
</dbReference>
<evidence type="ECO:0000259" key="9">
    <source>
        <dbReference type="PROSITE" id="PS51285"/>
    </source>
</evidence>
<dbReference type="PROSITE" id="PS50011">
    <property type="entry name" value="PROTEIN_KINASE_DOM"/>
    <property type="match status" value="1"/>
</dbReference>
<proteinExistence type="inferred from homology"/>
<dbReference type="AlphaFoldDB" id="A0AAD4MJU4"/>
<gene>
    <name evidence="10" type="ORF">DdX_18641</name>
</gene>
<feature type="domain" description="Protein kinase" evidence="8">
    <location>
        <begin position="30"/>
        <end position="304"/>
    </location>
</feature>
<dbReference type="GO" id="GO:0004691">
    <property type="term" value="F:cAMP-dependent protein kinase activity"/>
    <property type="evidence" value="ECO:0007669"/>
    <property type="project" value="TreeGrafter"/>
</dbReference>
<feature type="domain" description="AGC-kinase C-terminal" evidence="9">
    <location>
        <begin position="305"/>
        <end position="355"/>
    </location>
</feature>
<dbReference type="PROSITE" id="PS00108">
    <property type="entry name" value="PROTEIN_KINASE_ST"/>
    <property type="match status" value="1"/>
</dbReference>
<evidence type="ECO:0000256" key="6">
    <source>
        <dbReference type="PROSITE-ProRule" id="PRU10141"/>
    </source>
</evidence>
<comment type="caution">
    <text evidence="10">The sequence shown here is derived from an EMBL/GenBank/DDBJ whole genome shotgun (WGS) entry which is preliminary data.</text>
</comment>